<dbReference type="OrthoDB" id="29308at2759"/>
<dbReference type="Pfam" id="PF01602">
    <property type="entry name" value="Adaptin_N"/>
    <property type="match status" value="1"/>
</dbReference>
<dbReference type="InterPro" id="IPR028269">
    <property type="entry name" value="AP4E1_C"/>
</dbReference>
<keyword evidence="2 5" id="KW-0813">Transport</keyword>
<dbReference type="InterPro" id="IPR050840">
    <property type="entry name" value="Adaptor_Complx_Large_Subunit"/>
</dbReference>
<dbReference type="Gene3D" id="1.25.10.10">
    <property type="entry name" value="Leucine-rich Repeat Variant"/>
    <property type="match status" value="1"/>
</dbReference>
<name>A2DQQ6_TRIV3</name>
<dbReference type="InterPro" id="IPR016024">
    <property type="entry name" value="ARM-type_fold"/>
</dbReference>
<dbReference type="InterPro" id="IPR017104">
    <property type="entry name" value="AP2_complex_asu"/>
</dbReference>
<evidence type="ECO:0000256" key="2">
    <source>
        <dbReference type="ARBA" id="ARBA00022448"/>
    </source>
</evidence>
<feature type="domain" description="AP-4 complex subunit epsilon-1 C-terminal" evidence="7">
    <location>
        <begin position="901"/>
        <end position="1004"/>
    </location>
</feature>
<dbReference type="GO" id="GO:0072583">
    <property type="term" value="P:clathrin-dependent endocytosis"/>
    <property type="evidence" value="ECO:0007669"/>
    <property type="project" value="InterPro"/>
</dbReference>
<dbReference type="eggNOG" id="KOG1062">
    <property type="taxonomic scope" value="Eukaryota"/>
</dbReference>
<dbReference type="SMR" id="A2DQQ6"/>
<dbReference type="RefSeq" id="XP_001329563.1">
    <property type="nucleotide sequence ID" value="XM_001329528.1"/>
</dbReference>
<keyword evidence="4 5" id="KW-0472">Membrane</keyword>
<dbReference type="GO" id="GO:0140312">
    <property type="term" value="F:cargo adaptor activity"/>
    <property type="evidence" value="ECO:0000318"/>
    <property type="project" value="GO_Central"/>
</dbReference>
<evidence type="ECO:0000259" key="7">
    <source>
        <dbReference type="SMART" id="SM01356"/>
    </source>
</evidence>
<dbReference type="VEuPathDB" id="TrichDB:TVAGG3_0589580"/>
<reference evidence="8" key="1">
    <citation type="submission" date="2006-10" db="EMBL/GenBank/DDBJ databases">
        <authorList>
            <person name="Amadeo P."/>
            <person name="Zhao Q."/>
            <person name="Wortman J."/>
            <person name="Fraser-Liggett C."/>
            <person name="Carlton J."/>
        </authorList>
    </citation>
    <scope>NUCLEOTIDE SEQUENCE</scope>
    <source>
        <strain evidence="8">G3</strain>
    </source>
</reference>
<evidence type="ECO:0000313" key="9">
    <source>
        <dbReference type="Proteomes" id="UP000001542"/>
    </source>
</evidence>
<dbReference type="GO" id="GO:0006886">
    <property type="term" value="P:intracellular protein transport"/>
    <property type="evidence" value="ECO:0007669"/>
    <property type="project" value="UniProtKB-UniRule"/>
</dbReference>
<dbReference type="Pfam" id="PF14807">
    <property type="entry name" value="AP4E_app_platf"/>
    <property type="match status" value="1"/>
</dbReference>
<evidence type="ECO:0000256" key="6">
    <source>
        <dbReference type="SAM" id="MobiDB-lite"/>
    </source>
</evidence>
<dbReference type="STRING" id="5722.A2DQQ6"/>
<keyword evidence="5" id="KW-0254">Endocytosis</keyword>
<dbReference type="OMA" id="NINCIPQ"/>
<reference evidence="8" key="2">
    <citation type="journal article" date="2007" name="Science">
        <title>Draft genome sequence of the sexually transmitted pathogen Trichomonas vaginalis.</title>
        <authorList>
            <person name="Carlton J.M."/>
            <person name="Hirt R.P."/>
            <person name="Silva J.C."/>
            <person name="Delcher A.L."/>
            <person name="Schatz M."/>
            <person name="Zhao Q."/>
            <person name="Wortman J.R."/>
            <person name="Bidwell S.L."/>
            <person name="Alsmark U.C.M."/>
            <person name="Besteiro S."/>
            <person name="Sicheritz-Ponten T."/>
            <person name="Noel C.J."/>
            <person name="Dacks J.B."/>
            <person name="Foster P.G."/>
            <person name="Simillion C."/>
            <person name="Van de Peer Y."/>
            <person name="Miranda-Saavedra D."/>
            <person name="Barton G.J."/>
            <person name="Westrop G.D."/>
            <person name="Mueller S."/>
            <person name="Dessi D."/>
            <person name="Fiori P.L."/>
            <person name="Ren Q."/>
            <person name="Paulsen I."/>
            <person name="Zhang H."/>
            <person name="Bastida-Corcuera F.D."/>
            <person name="Simoes-Barbosa A."/>
            <person name="Brown M.T."/>
            <person name="Hayes R.D."/>
            <person name="Mukherjee M."/>
            <person name="Okumura C.Y."/>
            <person name="Schneider R."/>
            <person name="Smith A.J."/>
            <person name="Vanacova S."/>
            <person name="Villalvazo M."/>
            <person name="Haas B.J."/>
            <person name="Pertea M."/>
            <person name="Feldblyum T.V."/>
            <person name="Utterback T.R."/>
            <person name="Shu C.L."/>
            <person name="Osoegawa K."/>
            <person name="de Jong P.J."/>
            <person name="Hrdy I."/>
            <person name="Horvathova L."/>
            <person name="Zubacova Z."/>
            <person name="Dolezal P."/>
            <person name="Malik S.B."/>
            <person name="Logsdon J.M. Jr."/>
            <person name="Henze K."/>
            <person name="Gupta A."/>
            <person name="Wang C.C."/>
            <person name="Dunne R.L."/>
            <person name="Upcroft J.A."/>
            <person name="Upcroft P."/>
            <person name="White O."/>
            <person name="Salzberg S.L."/>
            <person name="Tang P."/>
            <person name="Chiu C.-H."/>
            <person name="Lee Y.-S."/>
            <person name="Embley T.M."/>
            <person name="Coombs G.H."/>
            <person name="Mottram J.C."/>
            <person name="Tachezy J."/>
            <person name="Fraser-Liggett C.M."/>
            <person name="Johnson P.J."/>
        </authorList>
    </citation>
    <scope>NUCLEOTIDE SEQUENCE [LARGE SCALE GENOMIC DNA]</scope>
    <source>
        <strain evidence="8">G3</strain>
    </source>
</reference>
<protein>
    <recommendedName>
        <fullName evidence="5">AP-2 complex subunit alpha</fullName>
    </recommendedName>
</protein>
<comment type="function">
    <text evidence="5">Adaptins are components of the adaptor complexes which link clathrin to receptors in coated vesicles. Clathrin-associated protein complexes are believed to interact with the cytoplasmic tails of membrane proteins, leading to their selection and concentration.</text>
</comment>
<dbReference type="EMBL" id="DS113232">
    <property type="protein sequence ID" value="EAY17340.1"/>
    <property type="molecule type" value="Genomic_DNA"/>
</dbReference>
<evidence type="ECO:0000256" key="3">
    <source>
        <dbReference type="ARBA" id="ARBA00022927"/>
    </source>
</evidence>
<dbReference type="GO" id="GO:0030122">
    <property type="term" value="C:AP-2 adaptor complex"/>
    <property type="evidence" value="ECO:0007669"/>
    <property type="project" value="InterPro"/>
</dbReference>
<keyword evidence="3 5" id="KW-0653">Protein transport</keyword>
<dbReference type="InParanoid" id="A2DQQ6"/>
<evidence type="ECO:0000256" key="4">
    <source>
        <dbReference type="ARBA" id="ARBA00023136"/>
    </source>
</evidence>
<dbReference type="InterPro" id="IPR011989">
    <property type="entry name" value="ARM-like"/>
</dbReference>
<dbReference type="SUPFAM" id="SSF48371">
    <property type="entry name" value="ARM repeat"/>
    <property type="match status" value="1"/>
</dbReference>
<dbReference type="AlphaFoldDB" id="A2DQQ6"/>
<keyword evidence="9" id="KW-1185">Reference proteome</keyword>
<feature type="region of interest" description="Disordered" evidence="6">
    <location>
        <begin position="733"/>
        <end position="755"/>
    </location>
</feature>
<accession>A2DQQ6</accession>
<gene>
    <name evidence="8" type="ORF">TVAG_267030</name>
</gene>
<sequence length="1004" mass="111014">MFSKEVQKIKLSKNFHDICLSIGDCKSRESEELIVTKWMQDVRKTLSKSKLSISELYENVISLVQLTLLGYNTSFGQIHAVNLTQDSQMMTKALGYLACSALFDSKSDLIVLIVNSTQRDLSSGHPTSMALALTAIAQLVTPELIQPVIGFIAQCLNHTVPIIRQKAIMCVVSFIRKDPMCVIDFFPDLCRLCSDPDLSIVNAIIITFRSLLINKLNIRQICDMLPDFTRVAQLILAGNSKVEYVHQRIGAPFVLINIFRLIQTIAVTEPGINEAVEAIVTSALQAGTCESPATAAVLYEAVKTAIALDLTEIPQLRGAISLFMGSREQNYKYIGLSVLSSIPDFATEFQSTIIDCLEHPDPSIRLITLNLLHNMASQDNAQIIVVNMLKFFQRTKNEVIRRDLSEKITDIASKYSPSPLWFAKTMEQLFSLGGDLVNPDVAFQVMRIIDEECDEEMRRSIVNLYLDVAQSSRKLSDVFVTVISHVIGNYAELSDEYDLSFIILLLCDLADGYDKPREWVLNAILKLLPKIEDVPQEVLDVFENYKQSSSIIVQEICYEAFSLLNFKESLSIVLAMDQEEDPQLSFLDDLVNESIAKGGAQYIPLDDRDTDIIVTNKPTLIYTPYASSTPGNIYSADGVNVQQNSQQDESQVDDYSALNTVGVAAVWGQDGLVTEQTQEEATPSYNADGMYNTPDAPKKVSMFAKLSVAGKKAQNSDQEKKEKLAASIFKGAKPVAKKPKQPAPEQPQQQQQQITNNELTDEQKQNVEEAINELQQPQPQEIAEFFAQGFSPAPVFADDTIKVIAICGQGKILVAVMNATDYPIGECKISIDGPDVLNKDVVSHPANINCIPQQNAVTLLTSFSFPKQMKGFPQFKFTANIVYNGKTVNVNLPANLLTFIVPQTATTNEFGAAWKSGGSELVLSLQKKDGMTLDDISAALNNLAHVKTVQRIGQEEIFMGLLVSTPFKVLIHVKFGAQKVDVKILSKAQPLTASVLNDLKNIFA</sequence>
<evidence type="ECO:0000256" key="5">
    <source>
        <dbReference type="PIRNR" id="PIRNR037091"/>
    </source>
</evidence>
<dbReference type="GO" id="GO:0030124">
    <property type="term" value="C:AP-4 adaptor complex"/>
    <property type="evidence" value="ECO:0000318"/>
    <property type="project" value="GO_Central"/>
</dbReference>
<comment type="subcellular location">
    <subcellularLocation>
        <location evidence="1">Endomembrane system</location>
        <topology evidence="1">Peripheral membrane protein</topology>
    </subcellularLocation>
    <subcellularLocation>
        <location evidence="5">Membrane</location>
        <location evidence="5">Coated pit</location>
    </subcellularLocation>
</comment>
<dbReference type="SMART" id="SM01356">
    <property type="entry name" value="AP4E_app_platf"/>
    <property type="match status" value="1"/>
</dbReference>
<keyword evidence="5" id="KW-0168">Coated pit</keyword>
<evidence type="ECO:0000313" key="8">
    <source>
        <dbReference type="EMBL" id="EAY17340.1"/>
    </source>
</evidence>
<dbReference type="PIRSF" id="PIRSF037091">
    <property type="entry name" value="AP2_complex_alpha"/>
    <property type="match status" value="1"/>
</dbReference>
<comment type="similarity">
    <text evidence="5">Belongs to the adaptor complexes large subunit family.</text>
</comment>
<dbReference type="KEGG" id="tva:4775357"/>
<evidence type="ECO:0000256" key="1">
    <source>
        <dbReference type="ARBA" id="ARBA00004184"/>
    </source>
</evidence>
<dbReference type="GO" id="GO:0035615">
    <property type="term" value="F:clathrin adaptor activity"/>
    <property type="evidence" value="ECO:0007669"/>
    <property type="project" value="InterPro"/>
</dbReference>
<organism evidence="8 9">
    <name type="scientific">Trichomonas vaginalis (strain ATCC PRA-98 / G3)</name>
    <dbReference type="NCBI Taxonomy" id="412133"/>
    <lineage>
        <taxon>Eukaryota</taxon>
        <taxon>Metamonada</taxon>
        <taxon>Parabasalia</taxon>
        <taxon>Trichomonadida</taxon>
        <taxon>Trichomonadidae</taxon>
        <taxon>Trichomonas</taxon>
    </lineage>
</organism>
<dbReference type="PANTHER" id="PTHR22780">
    <property type="entry name" value="ADAPTIN, ALPHA/GAMMA/EPSILON"/>
    <property type="match status" value="1"/>
</dbReference>
<dbReference type="Proteomes" id="UP000001542">
    <property type="component" value="Unassembled WGS sequence"/>
</dbReference>
<dbReference type="VEuPathDB" id="TrichDB:TVAG_267030"/>
<dbReference type="InterPro" id="IPR002553">
    <property type="entry name" value="Clathrin/coatomer_adapt-like_N"/>
</dbReference>
<proteinExistence type="inferred from homology"/>